<organism evidence="2 3">
    <name type="scientific">Planosporangium flavigriseum</name>
    <dbReference type="NCBI Taxonomy" id="373681"/>
    <lineage>
        <taxon>Bacteria</taxon>
        <taxon>Bacillati</taxon>
        <taxon>Actinomycetota</taxon>
        <taxon>Actinomycetes</taxon>
        <taxon>Micromonosporales</taxon>
        <taxon>Micromonosporaceae</taxon>
        <taxon>Planosporangium</taxon>
    </lineage>
</organism>
<dbReference type="EMBL" id="BONU01000036">
    <property type="protein sequence ID" value="GIG75702.1"/>
    <property type="molecule type" value="Genomic_DNA"/>
</dbReference>
<name>A0A8J3LN24_9ACTN</name>
<evidence type="ECO:0000313" key="3">
    <source>
        <dbReference type="Proteomes" id="UP000653674"/>
    </source>
</evidence>
<evidence type="ECO:0000256" key="1">
    <source>
        <dbReference type="SAM" id="Phobius"/>
    </source>
</evidence>
<keyword evidence="1" id="KW-0812">Transmembrane</keyword>
<feature type="transmembrane region" description="Helical" evidence="1">
    <location>
        <begin position="6"/>
        <end position="25"/>
    </location>
</feature>
<dbReference type="AlphaFoldDB" id="A0A8J3LN24"/>
<protein>
    <submittedName>
        <fullName evidence="2">Uncharacterized protein</fullName>
    </submittedName>
</protein>
<sequence>MRIRTALATVMVLVIAVTVGAVLVVDRVGKQLRLRLPSARACVVDGGSGGEILLDADQMANAATISAIGLSMRLPQRGITVALATAWQESKLRNLSGGDRDSIGLFQQRPSQGWGTPAQISDPRYATRTFYKALVKVKGWENMRVTDAAQTVQRSAHPELYEQWAAKAESLAKAFTGEAVGAVSCRLSAEPATRGPAAADELAAEVRLDWGDRITAAVTPSDPPSLALPVKDVRAGWQYAHWLVAYAKDRGIKRVRFTDREWTAKDGAWSKVTVNPVDSGQVLAEVYGAA</sequence>
<accession>A0A8J3LN24</accession>
<keyword evidence="3" id="KW-1185">Reference proteome</keyword>
<dbReference type="Proteomes" id="UP000653674">
    <property type="component" value="Unassembled WGS sequence"/>
</dbReference>
<evidence type="ECO:0000313" key="2">
    <source>
        <dbReference type="EMBL" id="GIG75702.1"/>
    </source>
</evidence>
<gene>
    <name evidence="2" type="ORF">Pfl04_41060</name>
</gene>
<proteinExistence type="predicted"/>
<reference evidence="2" key="1">
    <citation type="submission" date="2021-01" db="EMBL/GenBank/DDBJ databases">
        <title>Whole genome shotgun sequence of Planosporangium flavigriseum NBRC 105377.</title>
        <authorList>
            <person name="Komaki H."/>
            <person name="Tamura T."/>
        </authorList>
    </citation>
    <scope>NUCLEOTIDE SEQUENCE</scope>
    <source>
        <strain evidence="2">NBRC 105377</strain>
    </source>
</reference>
<keyword evidence="1" id="KW-1133">Transmembrane helix</keyword>
<keyword evidence="1" id="KW-0472">Membrane</keyword>
<comment type="caution">
    <text evidence="2">The sequence shown here is derived from an EMBL/GenBank/DDBJ whole genome shotgun (WGS) entry which is preliminary data.</text>
</comment>